<dbReference type="PANTHER" id="PTHR31973">
    <property type="entry name" value="POLYPROTEIN, PUTATIVE-RELATED"/>
    <property type="match status" value="1"/>
</dbReference>
<sequence>MDSGVDNSILCICSFNGESVGITADETTEFDSFMLDICSSFGINPRDAKIYYMIQCEEKRTLKLCNQNDIQTFIRFNTKTLDITNDYGELDSDDNDQSMHTHIGSNGMSDSGSMVATMWLGLITRVGQVFENAIAFWTAMSKYSIAHRFSYIYKWNDKTRIHAQCNMGNCRWEIRTSALGGGLMVRVHTYQPQRSHTVVASSFVVLPRSNKFVGNLLVEKIRDSLSYRAIGIMKDFKRDYTLQLTYQLAWKEKEVAKVPINDNDDDSYSRIPWFYEKILESNPGLYVTYSIDEDGHFMRLFLAFHASIHGFHYGCRPLLFVDGAHLNGKYQGKLLATTTIDANNGMFPITFFIVPAECLEDSTWFMGHLKAVINDDRDVVIVLDRGNSLLDAVQWIFQPDLHAFCCRHLMENLKSFVTRIRLSKELRDAIMSIMFKLFYARSTDKYEALMGRLFILNERIESRVRSTEPEHWANSKLPGMRYDQMLSNIAKMFNGWVSNICDRPIMTMLNTFQLKLMELLWRRHCESQDCTTMIGKRTKEKLHVTIHNSIQFQVVYASIHEFEWQMSGLPCAHACAAISYTGVIYSQPIHSMSSDELHPTAMSSASQPVEKREVHCGWYGNTGHYRSTCKAPIE</sequence>
<evidence type="ECO:0000313" key="4">
    <source>
        <dbReference type="Proteomes" id="UP000607653"/>
    </source>
</evidence>
<dbReference type="Proteomes" id="UP000607653">
    <property type="component" value="Unassembled WGS sequence"/>
</dbReference>
<evidence type="ECO:0000313" key="3">
    <source>
        <dbReference type="EMBL" id="DAD38785.1"/>
    </source>
</evidence>
<keyword evidence="4" id="KW-1185">Reference proteome</keyword>
<dbReference type="EMBL" id="DUZY01000005">
    <property type="protein sequence ID" value="DAD38785.1"/>
    <property type="molecule type" value="Genomic_DNA"/>
</dbReference>
<dbReference type="InterPro" id="IPR004332">
    <property type="entry name" value="Transposase_MuDR"/>
</dbReference>
<name>A0A822Z5R9_NELNU</name>
<feature type="domain" description="Transposase MuDR plant" evidence="1">
    <location>
        <begin position="122"/>
        <end position="178"/>
    </location>
</feature>
<protein>
    <submittedName>
        <fullName evidence="3">Uncharacterized protein</fullName>
    </submittedName>
</protein>
<proteinExistence type="predicted"/>
<accession>A0A822Z5R9</accession>
<comment type="caution">
    <text evidence="3">The sequence shown here is derived from an EMBL/GenBank/DDBJ whole genome shotgun (WGS) entry which is preliminary data.</text>
</comment>
<evidence type="ECO:0000259" key="1">
    <source>
        <dbReference type="Pfam" id="PF03108"/>
    </source>
</evidence>
<feature type="domain" description="MULE transposase" evidence="2">
    <location>
        <begin position="319"/>
        <end position="412"/>
    </location>
</feature>
<dbReference type="Pfam" id="PF03108">
    <property type="entry name" value="DBD_Tnp_Mut"/>
    <property type="match status" value="1"/>
</dbReference>
<dbReference type="AlphaFoldDB" id="A0A822Z5R9"/>
<gene>
    <name evidence="3" type="ORF">HUJ06_013107</name>
</gene>
<organism evidence="3 4">
    <name type="scientific">Nelumbo nucifera</name>
    <name type="common">Sacred lotus</name>
    <dbReference type="NCBI Taxonomy" id="4432"/>
    <lineage>
        <taxon>Eukaryota</taxon>
        <taxon>Viridiplantae</taxon>
        <taxon>Streptophyta</taxon>
        <taxon>Embryophyta</taxon>
        <taxon>Tracheophyta</taxon>
        <taxon>Spermatophyta</taxon>
        <taxon>Magnoliopsida</taxon>
        <taxon>Proteales</taxon>
        <taxon>Nelumbonaceae</taxon>
        <taxon>Nelumbo</taxon>
    </lineage>
</organism>
<reference evidence="3 4" key="1">
    <citation type="journal article" date="2020" name="Mol. Biol. Evol.">
        <title>Distinct Expression and Methylation Patterns for Genes with Different Fates following a Single Whole-Genome Duplication in Flowering Plants.</title>
        <authorList>
            <person name="Shi T."/>
            <person name="Rahmani R.S."/>
            <person name="Gugger P.F."/>
            <person name="Wang M."/>
            <person name="Li H."/>
            <person name="Zhang Y."/>
            <person name="Li Z."/>
            <person name="Wang Q."/>
            <person name="Van de Peer Y."/>
            <person name="Marchal K."/>
            <person name="Chen J."/>
        </authorList>
    </citation>
    <scope>NUCLEOTIDE SEQUENCE [LARGE SCALE GENOMIC DNA]</scope>
    <source>
        <tissue evidence="3">Leaf</tissue>
    </source>
</reference>
<dbReference type="Pfam" id="PF10551">
    <property type="entry name" value="MULE"/>
    <property type="match status" value="1"/>
</dbReference>
<evidence type="ECO:0000259" key="2">
    <source>
        <dbReference type="Pfam" id="PF10551"/>
    </source>
</evidence>
<dbReference type="InterPro" id="IPR018289">
    <property type="entry name" value="MULE_transposase_dom"/>
</dbReference>
<dbReference type="PANTHER" id="PTHR31973:SF195">
    <property type="entry name" value="MUDR FAMILY TRANSPOSASE"/>
    <property type="match status" value="1"/>
</dbReference>